<dbReference type="GO" id="GO:0005737">
    <property type="term" value="C:cytoplasm"/>
    <property type="evidence" value="ECO:0007669"/>
    <property type="project" value="TreeGrafter"/>
</dbReference>
<dbReference type="RefSeq" id="XP_004992953.1">
    <property type="nucleotide sequence ID" value="XM_004992896.1"/>
</dbReference>
<dbReference type="InterPro" id="IPR001202">
    <property type="entry name" value="WW_dom"/>
</dbReference>
<protein>
    <recommendedName>
        <fullName evidence="3">WW domain-containing protein</fullName>
    </recommendedName>
</protein>
<evidence type="ECO:0000256" key="1">
    <source>
        <dbReference type="ARBA" id="ARBA00022737"/>
    </source>
</evidence>
<feature type="compositionally biased region" description="Low complexity" evidence="2">
    <location>
        <begin position="70"/>
        <end position="80"/>
    </location>
</feature>
<dbReference type="OrthoDB" id="3045089at2759"/>
<feature type="compositionally biased region" description="Polar residues" evidence="2">
    <location>
        <begin position="532"/>
        <end position="543"/>
    </location>
</feature>
<keyword evidence="5" id="KW-1185">Reference proteome</keyword>
<accession>F2UDK1</accession>
<evidence type="ECO:0000313" key="5">
    <source>
        <dbReference type="Proteomes" id="UP000007799"/>
    </source>
</evidence>
<dbReference type="STRING" id="946362.F2UDK1"/>
<evidence type="ECO:0000259" key="3">
    <source>
        <dbReference type="PROSITE" id="PS50020"/>
    </source>
</evidence>
<feature type="compositionally biased region" description="Basic residues" evidence="2">
    <location>
        <begin position="347"/>
        <end position="369"/>
    </location>
</feature>
<dbReference type="SUPFAM" id="SSF51045">
    <property type="entry name" value="WW domain"/>
    <property type="match status" value="2"/>
</dbReference>
<evidence type="ECO:0000313" key="4">
    <source>
        <dbReference type="EMBL" id="EGD74696.1"/>
    </source>
</evidence>
<feature type="domain" description="WW" evidence="3">
    <location>
        <begin position="189"/>
        <end position="222"/>
    </location>
</feature>
<organism evidence="5">
    <name type="scientific">Salpingoeca rosetta (strain ATCC 50818 / BSB-021)</name>
    <dbReference type="NCBI Taxonomy" id="946362"/>
    <lineage>
        <taxon>Eukaryota</taxon>
        <taxon>Choanoflagellata</taxon>
        <taxon>Craspedida</taxon>
        <taxon>Salpingoecidae</taxon>
        <taxon>Salpingoeca</taxon>
    </lineage>
</organism>
<name>F2UDK1_SALR5</name>
<sequence>MDVKNFLRHQLDSSSLPPSPHELTPVTPRSPTAGTPSRKRDAAESRAGGNAAATSPADISHHHHQHHHPQQQQQQQQHQQTSPFLPGQTHSPTTHARVLPSSAVKAAKTQDPRMKKGKRIDGRSRSQHRSDPFAHLKTHHTSHSAFHQRQRSYDLAHGKSHSSSSWSLSSWDGPITRHDSTGDLYAEFSDLPPGWSVGKTPVGAIYFIDERRKTTTWLDPRTHRPYPGRPTQPGQSNASPAQADGLPAGWEMVLTPSGKPYFVDHVNKATTWEDPRSHHRPSSPSPPGGAGSSDVHSRIEQLRLERQRLTDQARMIDEALHREMHGASSSSPPPTATAPALAPDHHQHQHLHHHRHHHQQHQHHQHHQHLSSSSMDIDDEAKTHAGAAHQRHSSSSSSVLHAGPTPSFIGPPHCPSSHHRRHSHVFCEASTPTDASAHRAPSYSWSAMPSTQVPTRSAFPFNNDRFHHVSDDNPYVRASKSTKTTPPASVSAFASSSPSFNVMHQRIDETCGGNGGGDDDDSHAHVSPHADPNTTPSPVNTLRGNPRIIDVGADANDVLGDLDLLSPHHPDTANPAPAANTNATAGNSNSSSNSSRGGGNNNSSSHASANSSSNSIDNGNGNGGNSSSNHGSRHHDHHHEHEHGGDAAAQSKFDMLFGAGPDGDGDDIDMSILDELDRRDELLMSSDALPDLGASTSLDAFFAPSPDHALSMLH</sequence>
<dbReference type="InterPro" id="IPR036020">
    <property type="entry name" value="WW_dom_sf"/>
</dbReference>
<feature type="region of interest" description="Disordered" evidence="2">
    <location>
        <begin position="472"/>
        <end position="546"/>
    </location>
</feature>
<reference evidence="4" key="1">
    <citation type="submission" date="2009-08" db="EMBL/GenBank/DDBJ databases">
        <title>Annotation of Salpingoeca rosetta.</title>
        <authorList>
            <consortium name="The Broad Institute Genome Sequencing Platform"/>
            <person name="Russ C."/>
            <person name="Cuomo C."/>
            <person name="Burger G."/>
            <person name="Gray M.W."/>
            <person name="Holland P.W.H."/>
            <person name="King N."/>
            <person name="Lang F.B.F."/>
            <person name="Roger A.J."/>
            <person name="Ruiz-Trillo I."/>
            <person name="Young S.K."/>
            <person name="Zeng Q."/>
            <person name="Gargeya S."/>
            <person name="Alvarado L."/>
            <person name="Berlin A."/>
            <person name="Chapman S.B."/>
            <person name="Chen Z."/>
            <person name="Freedman E."/>
            <person name="Gellesch M."/>
            <person name="Goldberg J."/>
            <person name="Griggs A."/>
            <person name="Gujja S."/>
            <person name="Heilman E."/>
            <person name="Heiman D."/>
            <person name="Howarth C."/>
            <person name="Mehta T."/>
            <person name="Neiman D."/>
            <person name="Pearson M."/>
            <person name="Roberts A."/>
            <person name="Saif S."/>
            <person name="Shea T."/>
            <person name="Shenoy N."/>
            <person name="Sisk P."/>
            <person name="Stolte C."/>
            <person name="Sykes S."/>
            <person name="White J."/>
            <person name="Yandava C."/>
            <person name="Haas B."/>
            <person name="Nusbaum C."/>
            <person name="Birren B."/>
        </authorList>
    </citation>
    <scope>NUCLEOTIDE SEQUENCE [LARGE SCALE GENOMIC DNA]</scope>
    <source>
        <strain evidence="4">ATCC 50818</strain>
    </source>
</reference>
<dbReference type="PANTHER" id="PTHR10316:SF68">
    <property type="entry name" value="AGAP003128-PA"/>
    <property type="match status" value="1"/>
</dbReference>
<dbReference type="SMART" id="SM00456">
    <property type="entry name" value="WW"/>
    <property type="match status" value="2"/>
</dbReference>
<feature type="compositionally biased region" description="Low complexity" evidence="2">
    <location>
        <begin position="572"/>
        <end position="630"/>
    </location>
</feature>
<feature type="compositionally biased region" description="Basic and acidic residues" evidence="2">
    <location>
        <begin position="108"/>
        <end position="134"/>
    </location>
</feature>
<feature type="compositionally biased region" description="Basic residues" evidence="2">
    <location>
        <begin position="136"/>
        <end position="150"/>
    </location>
</feature>
<dbReference type="GeneID" id="16073526"/>
<dbReference type="AlphaFoldDB" id="F2UDK1"/>
<dbReference type="PROSITE" id="PS50020">
    <property type="entry name" value="WW_DOMAIN_2"/>
    <property type="match status" value="2"/>
</dbReference>
<feature type="compositionally biased region" description="Basic and acidic residues" evidence="2">
    <location>
        <begin position="1"/>
        <end position="11"/>
    </location>
</feature>
<dbReference type="EMBL" id="GL832969">
    <property type="protein sequence ID" value="EGD74696.1"/>
    <property type="molecule type" value="Genomic_DNA"/>
</dbReference>
<dbReference type="InParanoid" id="F2UDK1"/>
<feature type="region of interest" description="Disordered" evidence="2">
    <location>
        <begin position="1"/>
        <end position="170"/>
    </location>
</feature>
<dbReference type="Gene3D" id="2.20.70.10">
    <property type="match status" value="2"/>
</dbReference>
<evidence type="ECO:0000256" key="2">
    <source>
        <dbReference type="SAM" id="MobiDB-lite"/>
    </source>
</evidence>
<dbReference type="Proteomes" id="UP000007799">
    <property type="component" value="Unassembled WGS sequence"/>
</dbReference>
<dbReference type="CDD" id="cd00201">
    <property type="entry name" value="WW"/>
    <property type="match status" value="2"/>
</dbReference>
<feature type="region of interest" description="Disordered" evidence="2">
    <location>
        <begin position="561"/>
        <end position="647"/>
    </location>
</feature>
<proteinExistence type="predicted"/>
<feature type="region of interest" description="Disordered" evidence="2">
    <location>
        <begin position="272"/>
        <end position="297"/>
    </location>
</feature>
<dbReference type="PANTHER" id="PTHR10316">
    <property type="entry name" value="MEMBRANE ASSOCIATED GUANYLATE KINASE-RELATED"/>
    <property type="match status" value="1"/>
</dbReference>
<feature type="domain" description="WW" evidence="3">
    <location>
        <begin position="244"/>
        <end position="277"/>
    </location>
</feature>
<feature type="region of interest" description="Disordered" evidence="2">
    <location>
        <begin position="218"/>
        <end position="245"/>
    </location>
</feature>
<dbReference type="eggNOG" id="KOG0940">
    <property type="taxonomic scope" value="Eukaryota"/>
</dbReference>
<feature type="compositionally biased region" description="Low complexity" evidence="2">
    <location>
        <begin position="161"/>
        <end position="170"/>
    </location>
</feature>
<dbReference type="KEGG" id="sre:PTSG_06057"/>
<dbReference type="Pfam" id="PF00397">
    <property type="entry name" value="WW"/>
    <property type="match status" value="2"/>
</dbReference>
<keyword evidence="1" id="KW-0677">Repeat</keyword>
<feature type="compositionally biased region" description="Low complexity" evidence="2">
    <location>
        <begin position="486"/>
        <end position="500"/>
    </location>
</feature>
<feature type="region of interest" description="Disordered" evidence="2">
    <location>
        <begin position="323"/>
        <end position="420"/>
    </location>
</feature>
<dbReference type="GO" id="GO:0007165">
    <property type="term" value="P:signal transduction"/>
    <property type="evidence" value="ECO:0007669"/>
    <property type="project" value="TreeGrafter"/>
</dbReference>
<dbReference type="PROSITE" id="PS01159">
    <property type="entry name" value="WW_DOMAIN_1"/>
    <property type="match status" value="2"/>
</dbReference>
<gene>
    <name evidence="4" type="ORF">PTSG_06057</name>
</gene>